<evidence type="ECO:0000313" key="2">
    <source>
        <dbReference type="EMBL" id="KAG8629818.1"/>
    </source>
</evidence>
<keyword evidence="3" id="KW-1185">Reference proteome</keyword>
<accession>A0A8K0PJS1</accession>
<feature type="compositionally biased region" description="Basic and acidic residues" evidence="1">
    <location>
        <begin position="230"/>
        <end position="241"/>
    </location>
</feature>
<feature type="compositionally biased region" description="Basic and acidic residues" evidence="1">
    <location>
        <begin position="610"/>
        <end position="621"/>
    </location>
</feature>
<comment type="caution">
    <text evidence="2">The sequence shown here is derived from an EMBL/GenBank/DDBJ whole genome shotgun (WGS) entry which is preliminary data.</text>
</comment>
<feature type="compositionally biased region" description="Basic and acidic residues" evidence="1">
    <location>
        <begin position="127"/>
        <end position="137"/>
    </location>
</feature>
<feature type="region of interest" description="Disordered" evidence="1">
    <location>
        <begin position="580"/>
        <end position="718"/>
    </location>
</feature>
<dbReference type="InterPro" id="IPR018822">
    <property type="entry name" value="UPF0646"/>
</dbReference>
<feature type="compositionally biased region" description="Basic and acidic residues" evidence="1">
    <location>
        <begin position="301"/>
        <end position="319"/>
    </location>
</feature>
<feature type="region of interest" description="Disordered" evidence="1">
    <location>
        <begin position="114"/>
        <end position="156"/>
    </location>
</feature>
<proteinExistence type="predicted"/>
<feature type="compositionally biased region" description="Basic and acidic residues" evidence="1">
    <location>
        <begin position="275"/>
        <end position="284"/>
    </location>
</feature>
<feature type="region of interest" description="Disordered" evidence="1">
    <location>
        <begin position="256"/>
        <end position="324"/>
    </location>
</feature>
<organism evidence="2 3">
    <name type="scientific">Elsinoe batatas</name>
    <dbReference type="NCBI Taxonomy" id="2601811"/>
    <lineage>
        <taxon>Eukaryota</taxon>
        <taxon>Fungi</taxon>
        <taxon>Dikarya</taxon>
        <taxon>Ascomycota</taxon>
        <taxon>Pezizomycotina</taxon>
        <taxon>Dothideomycetes</taxon>
        <taxon>Dothideomycetidae</taxon>
        <taxon>Myriangiales</taxon>
        <taxon>Elsinoaceae</taxon>
        <taxon>Elsinoe</taxon>
    </lineage>
</organism>
<evidence type="ECO:0000256" key="1">
    <source>
        <dbReference type="SAM" id="MobiDB-lite"/>
    </source>
</evidence>
<dbReference type="EMBL" id="JAESVG020000002">
    <property type="protein sequence ID" value="KAG8629818.1"/>
    <property type="molecule type" value="Genomic_DNA"/>
</dbReference>
<gene>
    <name evidence="2" type="ORF">KVT40_001437</name>
</gene>
<feature type="region of interest" description="Disordered" evidence="1">
    <location>
        <begin position="206"/>
        <end position="241"/>
    </location>
</feature>
<sequence>MATIMSNPFTVDQQDDMEITDNAQSDLDFEIEFDNAPGDQNLMNEDEMQDDVPANAEPEDIELRSATAEADYMIDDIGHDAPDDPDGVMVDDAPLDEVDEELLDFSDEEIGYVPAEDGQPEQAGTHPAHEHTTHTEDEILSVPSLPMVESEHNSEPVLATSAGLDQPSTASGIPTHNVDQEGHTAEIVQPVIIPTDVSERIDAPNISIGNTSRLPDEAEDEVVENSTVEGDAHGDQRAQDRYDIDSYASVVRDEVDAAAAPSVDEGEAEVPVTPEHAEANENKEPGSIGVSDAANFGQQNEAEHVETEARPSPRSHSSDGQHTYTGLHTTVVRYDGGEYTLFPSSGLVEGEEYFLENENLASGSIGDLLHACRITLGEAISDDEELELHVEEFGLYLSEDSPAAFSTSFSEILDIFVQLHRQDGNEQPPAMSVSLTRKLRFANRLTLLANAAAEGKGFSQLTFLSAHTSDSPTYAEEYQDEDAEDNAGEVDAEPEFTDHQHAEPNVIETLAPGHDEIASINDNDAVNQATGDAHTAATEQLDDTATSRTLSPHYGQELAAGNADLDDDYEHHDDYQKLFEDDFDTGEPDVGLQEQPADPSATTAVGPVSLDRDEDKDDDAKLLVLSQPAAEGQAGSVSPDHNVVREIESAKPSEGITDAPNDATFANEDPEQNAFDDDDFLDLSEDDSKPSEATSSNKRNIEEVVGAEEQDSKRPRSS</sequence>
<dbReference type="OrthoDB" id="5339076at2759"/>
<feature type="compositionally biased region" description="Acidic residues" evidence="1">
    <location>
        <begin position="668"/>
        <end position="685"/>
    </location>
</feature>
<reference evidence="2" key="1">
    <citation type="submission" date="2021-07" db="EMBL/GenBank/DDBJ databases">
        <title>Elsinoe batatas strain:CRI-CJ2 Genome sequencing and assembly.</title>
        <authorList>
            <person name="Huang L."/>
        </authorList>
    </citation>
    <scope>NUCLEOTIDE SEQUENCE</scope>
    <source>
        <strain evidence="2">CRI-CJ2</strain>
    </source>
</reference>
<name>A0A8K0PJS1_9PEZI</name>
<protein>
    <submittedName>
        <fullName evidence="2">Uncharacterized protein</fullName>
    </submittedName>
</protein>
<dbReference type="AlphaFoldDB" id="A0A8K0PJS1"/>
<dbReference type="Pfam" id="PF10336">
    <property type="entry name" value="DUF2420"/>
    <property type="match status" value="1"/>
</dbReference>
<dbReference type="Proteomes" id="UP000809789">
    <property type="component" value="Unassembled WGS sequence"/>
</dbReference>
<feature type="compositionally biased region" description="Basic and acidic residues" evidence="1">
    <location>
        <begin position="642"/>
        <end position="651"/>
    </location>
</feature>
<evidence type="ECO:0000313" key="3">
    <source>
        <dbReference type="Proteomes" id="UP000809789"/>
    </source>
</evidence>